<dbReference type="EMBL" id="CP170721">
    <property type="protein sequence ID" value="XIA18452.1"/>
    <property type="molecule type" value="Genomic_DNA"/>
</dbReference>
<dbReference type="Pfam" id="PF13480">
    <property type="entry name" value="Acetyltransf_6"/>
    <property type="match status" value="1"/>
</dbReference>
<accession>A0AB74UT33</accession>
<dbReference type="AlphaFoldDB" id="A0AB74UT33"/>
<dbReference type="RefSeq" id="WP_395136004.1">
    <property type="nucleotide sequence ID" value="NZ_CP170721.1"/>
</dbReference>
<dbReference type="Gene3D" id="3.40.630.30">
    <property type="match status" value="1"/>
</dbReference>
<dbReference type="InterPro" id="IPR038740">
    <property type="entry name" value="BioF2-like_GNAT_dom"/>
</dbReference>
<proteinExistence type="predicted"/>
<dbReference type="InterPro" id="IPR016181">
    <property type="entry name" value="Acyl_CoA_acyltransferase"/>
</dbReference>
<feature type="domain" description="BioF2-like acetyltransferase" evidence="1">
    <location>
        <begin position="243"/>
        <end position="390"/>
    </location>
</feature>
<evidence type="ECO:0000313" key="2">
    <source>
        <dbReference type="EMBL" id="XIA18452.1"/>
    </source>
</evidence>
<sequence length="437" mass="48240">MAAEAGMGTVRGLLPAGRAAPLAPGPPPASAPAHGGVAMTVSQAPPGTGAPSRTNGLPESAPSLRVIGDVAAWDAIRADWDALYQASPTASTPLDFTWLRHWWDVYGPVYGRGGLRIITLWRGARLVGVLPLYLDVGRGGRLGVRCLRFLSTGEAEFEEVCADYLDLLHLPDEEMACAKAAWRAIDAMAWDTLELLDLSEHSALLRWRSAFPRHARLQPVSRDACPIAFIGDGFEAYLARLSSKSRMRARQEMRKVERSGAVFELADAAEAERYFDELIRIHQERWMADGRPGCFAAPRFTEFHRRLVREWVASGRVILARLSHQASTFVVLYGFVTGRKFDLYQLGVMPDERAVIHSPGMAANLLLMAQLAGREMDRYDFLRGTSAFKKSLTTEQCGMVCLACRRPTMRAAFGEVRHLLLRAGRKVGQLVSRGRLP</sequence>
<organism evidence="2">
    <name type="scientific">Rhodanobacter sp. FW102-FHT14D07</name>
    <dbReference type="NCBI Taxonomy" id="3351462"/>
    <lineage>
        <taxon>Bacteria</taxon>
        <taxon>Pseudomonadati</taxon>
        <taxon>Pseudomonadota</taxon>
        <taxon>Gammaproteobacteria</taxon>
        <taxon>Lysobacterales</taxon>
        <taxon>Rhodanobacteraceae</taxon>
        <taxon>Rhodanobacter</taxon>
    </lineage>
</organism>
<name>A0AB74UT33_9GAMM</name>
<dbReference type="SUPFAM" id="SSF55729">
    <property type="entry name" value="Acyl-CoA N-acyltransferases (Nat)"/>
    <property type="match status" value="1"/>
</dbReference>
<gene>
    <name evidence="2" type="ORF">ACFYG5_18155</name>
</gene>
<protein>
    <submittedName>
        <fullName evidence="2">GNAT family N-acetyltransferase</fullName>
    </submittedName>
</protein>
<evidence type="ECO:0000259" key="1">
    <source>
        <dbReference type="Pfam" id="PF13480"/>
    </source>
</evidence>
<reference evidence="2" key="1">
    <citation type="submission" date="2024-10" db="EMBL/GenBank/DDBJ databases">
        <authorList>
            <person name="Lesea H.P."/>
            <person name="Kuehl J.V."/>
            <person name="Chandonia J.-M."/>
        </authorList>
    </citation>
    <scope>NUCLEOTIDE SEQUENCE</scope>
    <source>
        <strain evidence="2">FW102-FHT14D07</strain>
    </source>
</reference>